<dbReference type="EMBL" id="GL385397">
    <property type="protein sequence ID" value="EJT75389.1"/>
    <property type="molecule type" value="Genomic_DNA"/>
</dbReference>
<sequence length="124" mass="13319">MKRPSHHISLTDLLSLDSQERYMCLLSSTITSSATVLISSPSPSFAQPFGVAAEEVANDGEPVDVLRRVPAGAYGLALCRVDGALPLTLSSWFRGRLPDSATAALCAHNRTRCELSPVKPRLVK</sequence>
<reference evidence="1" key="2">
    <citation type="submission" date="2010-07" db="EMBL/GenBank/DDBJ databases">
        <authorList>
            <consortium name="The Broad Institute Genome Sequencing Platform"/>
            <consortium name="Broad Institute Genome Sequencing Center for Infectious Disease"/>
            <person name="Ma L.-J."/>
            <person name="Dead R."/>
            <person name="Young S."/>
            <person name="Zeng Q."/>
            <person name="Koehrsen M."/>
            <person name="Alvarado L."/>
            <person name="Berlin A."/>
            <person name="Chapman S.B."/>
            <person name="Chen Z."/>
            <person name="Freedman E."/>
            <person name="Gellesch M."/>
            <person name="Goldberg J."/>
            <person name="Griggs A."/>
            <person name="Gujja S."/>
            <person name="Heilman E.R."/>
            <person name="Heiman D."/>
            <person name="Hepburn T."/>
            <person name="Howarth C."/>
            <person name="Jen D."/>
            <person name="Larson L."/>
            <person name="Mehta T."/>
            <person name="Neiman D."/>
            <person name="Pearson M."/>
            <person name="Roberts A."/>
            <person name="Saif S."/>
            <person name="Shea T."/>
            <person name="Shenoy N."/>
            <person name="Sisk P."/>
            <person name="Stolte C."/>
            <person name="Sykes S."/>
            <person name="Walk T."/>
            <person name="White J."/>
            <person name="Yandava C."/>
            <person name="Haas B."/>
            <person name="Nusbaum C."/>
            <person name="Birren B."/>
        </authorList>
    </citation>
    <scope>NUCLEOTIDE SEQUENCE</scope>
    <source>
        <strain evidence="1">R3-111a-1</strain>
    </source>
</reference>
<name>J3NVL1_GAET3</name>
<dbReference type="RefSeq" id="XP_009221389.1">
    <property type="nucleotide sequence ID" value="XM_009223125.1"/>
</dbReference>
<reference evidence="2" key="4">
    <citation type="journal article" date="2015" name="G3 (Bethesda)">
        <title>Genome sequences of three phytopathogenic species of the Magnaporthaceae family of fungi.</title>
        <authorList>
            <person name="Okagaki L.H."/>
            <person name="Nunes C.C."/>
            <person name="Sailsbery J."/>
            <person name="Clay B."/>
            <person name="Brown D."/>
            <person name="John T."/>
            <person name="Oh Y."/>
            <person name="Young N."/>
            <person name="Fitzgerald M."/>
            <person name="Haas B.J."/>
            <person name="Zeng Q."/>
            <person name="Young S."/>
            <person name="Adiconis X."/>
            <person name="Fan L."/>
            <person name="Levin J.Z."/>
            <person name="Mitchell T.K."/>
            <person name="Okubara P.A."/>
            <person name="Farman M.L."/>
            <person name="Kohn L.M."/>
            <person name="Birren B."/>
            <person name="Ma L.-J."/>
            <person name="Dean R.A."/>
        </authorList>
    </citation>
    <scope>NUCLEOTIDE SEQUENCE</scope>
    <source>
        <strain evidence="2">R3-111a-1</strain>
    </source>
</reference>
<dbReference type="GeneID" id="20345784"/>
<organism evidence="1">
    <name type="scientific">Gaeumannomyces tritici (strain R3-111a-1)</name>
    <name type="common">Wheat and barley take-all root rot fungus</name>
    <name type="synonym">Gaeumannomyces graminis var. tritici</name>
    <dbReference type="NCBI Taxonomy" id="644352"/>
    <lineage>
        <taxon>Eukaryota</taxon>
        <taxon>Fungi</taxon>
        <taxon>Dikarya</taxon>
        <taxon>Ascomycota</taxon>
        <taxon>Pezizomycotina</taxon>
        <taxon>Sordariomycetes</taxon>
        <taxon>Sordariomycetidae</taxon>
        <taxon>Magnaporthales</taxon>
        <taxon>Magnaporthaceae</taxon>
        <taxon>Gaeumannomyces</taxon>
    </lineage>
</organism>
<dbReference type="VEuPathDB" id="FungiDB:GGTG_05326"/>
<proteinExistence type="predicted"/>
<reference evidence="2" key="5">
    <citation type="submission" date="2018-04" db="UniProtKB">
        <authorList>
            <consortium name="EnsemblFungi"/>
        </authorList>
    </citation>
    <scope>IDENTIFICATION</scope>
    <source>
        <strain evidence="2">R3-111a-1</strain>
    </source>
</reference>
<evidence type="ECO:0000313" key="2">
    <source>
        <dbReference type="EnsemblFungi" id="EJT75389"/>
    </source>
</evidence>
<keyword evidence="3" id="KW-1185">Reference proteome</keyword>
<protein>
    <submittedName>
        <fullName evidence="1 2">Uncharacterized protein</fullName>
    </submittedName>
</protein>
<reference evidence="1" key="3">
    <citation type="submission" date="2010-09" db="EMBL/GenBank/DDBJ databases">
        <title>Annotation of Gaeumannomyces graminis var. tritici R3-111a-1.</title>
        <authorList>
            <consortium name="The Broad Institute Genome Sequencing Platform"/>
            <person name="Ma L.-J."/>
            <person name="Dead R."/>
            <person name="Young S.K."/>
            <person name="Zeng Q."/>
            <person name="Gargeya S."/>
            <person name="Fitzgerald M."/>
            <person name="Haas B."/>
            <person name="Abouelleil A."/>
            <person name="Alvarado L."/>
            <person name="Arachchi H.M."/>
            <person name="Berlin A."/>
            <person name="Brown A."/>
            <person name="Chapman S.B."/>
            <person name="Chen Z."/>
            <person name="Dunbar C."/>
            <person name="Freedman E."/>
            <person name="Gearin G."/>
            <person name="Gellesch M."/>
            <person name="Goldberg J."/>
            <person name="Griggs A."/>
            <person name="Gujja S."/>
            <person name="Heiman D."/>
            <person name="Howarth C."/>
            <person name="Larson L."/>
            <person name="Lui A."/>
            <person name="MacDonald P.J.P."/>
            <person name="Mehta T."/>
            <person name="Montmayeur A."/>
            <person name="Murphy C."/>
            <person name="Neiman D."/>
            <person name="Pearson M."/>
            <person name="Priest M."/>
            <person name="Roberts A."/>
            <person name="Saif S."/>
            <person name="Shea T."/>
            <person name="Shenoy N."/>
            <person name="Sisk P."/>
            <person name="Stolte C."/>
            <person name="Sykes S."/>
            <person name="Yandava C."/>
            <person name="Wortman J."/>
            <person name="Nusbaum C."/>
            <person name="Birren B."/>
        </authorList>
    </citation>
    <scope>NUCLEOTIDE SEQUENCE</scope>
    <source>
        <strain evidence="1">R3-111a-1</strain>
    </source>
</reference>
<evidence type="ECO:0000313" key="1">
    <source>
        <dbReference type="EMBL" id="EJT75389.1"/>
    </source>
</evidence>
<dbReference type="HOGENOM" id="CLU_2004073_0_0_1"/>
<dbReference type="EnsemblFungi" id="EJT75389">
    <property type="protein sequence ID" value="EJT75389"/>
    <property type="gene ID" value="GGTG_05326"/>
</dbReference>
<gene>
    <name evidence="2" type="primary">20345784</name>
    <name evidence="1" type="ORF">GGTG_05326</name>
</gene>
<dbReference type="Proteomes" id="UP000006039">
    <property type="component" value="Unassembled WGS sequence"/>
</dbReference>
<evidence type="ECO:0000313" key="3">
    <source>
        <dbReference type="Proteomes" id="UP000006039"/>
    </source>
</evidence>
<reference evidence="3" key="1">
    <citation type="submission" date="2010-07" db="EMBL/GenBank/DDBJ databases">
        <title>The genome sequence of Gaeumannomyces graminis var. tritici strain R3-111a-1.</title>
        <authorList>
            <consortium name="The Broad Institute Genome Sequencing Platform"/>
            <person name="Ma L.-J."/>
            <person name="Dead R."/>
            <person name="Young S."/>
            <person name="Zeng Q."/>
            <person name="Koehrsen M."/>
            <person name="Alvarado L."/>
            <person name="Berlin A."/>
            <person name="Chapman S.B."/>
            <person name="Chen Z."/>
            <person name="Freedman E."/>
            <person name="Gellesch M."/>
            <person name="Goldberg J."/>
            <person name="Griggs A."/>
            <person name="Gujja S."/>
            <person name="Heilman E.R."/>
            <person name="Heiman D."/>
            <person name="Hepburn T."/>
            <person name="Howarth C."/>
            <person name="Jen D."/>
            <person name="Larson L."/>
            <person name="Mehta T."/>
            <person name="Neiman D."/>
            <person name="Pearson M."/>
            <person name="Roberts A."/>
            <person name="Saif S."/>
            <person name="Shea T."/>
            <person name="Shenoy N."/>
            <person name="Sisk P."/>
            <person name="Stolte C."/>
            <person name="Sykes S."/>
            <person name="Walk T."/>
            <person name="White J."/>
            <person name="Yandava C."/>
            <person name="Haas B."/>
            <person name="Nusbaum C."/>
            <person name="Birren B."/>
        </authorList>
    </citation>
    <scope>NUCLEOTIDE SEQUENCE [LARGE SCALE GENOMIC DNA]</scope>
    <source>
        <strain evidence="3">R3-111a-1</strain>
    </source>
</reference>
<accession>J3NVL1</accession>
<dbReference type="AlphaFoldDB" id="J3NVL1"/>